<reference evidence="2 3" key="1">
    <citation type="submission" date="2011-08" db="EMBL/GenBank/DDBJ databases">
        <authorList>
            <person name="Weinstock G."/>
            <person name="Sodergren E."/>
            <person name="Clifton S."/>
            <person name="Fulton L."/>
            <person name="Fulton B."/>
            <person name="Courtney L."/>
            <person name="Fronick C."/>
            <person name="Harrison M."/>
            <person name="Strong C."/>
            <person name="Farmer C."/>
            <person name="Delahaunty K."/>
            <person name="Markovic C."/>
            <person name="Hall O."/>
            <person name="Minx P."/>
            <person name="Tomlinson C."/>
            <person name="Mitreva M."/>
            <person name="Hou S."/>
            <person name="Chen J."/>
            <person name="Wollam A."/>
            <person name="Pepin K.H."/>
            <person name="Johnson M."/>
            <person name="Bhonagiri V."/>
            <person name="Zhang X."/>
            <person name="Suruliraj S."/>
            <person name="Warren W."/>
            <person name="Chinwalla A."/>
            <person name="Mardis E.R."/>
            <person name="Wilson R.K."/>
        </authorList>
    </citation>
    <scope>NUCLEOTIDE SEQUENCE [LARGE SCALE GENOMIC DNA]</scope>
    <source>
        <strain evidence="2 3">ATCC 29863</strain>
    </source>
</reference>
<name>G9YVZ8_FLAPL</name>
<proteinExistence type="predicted"/>
<protein>
    <submittedName>
        <fullName evidence="2">Uncharacterized protein</fullName>
    </submittedName>
</protein>
<dbReference type="PATRIC" id="fig|411475.3.peg.3210"/>
<dbReference type="HOGENOM" id="CLU_2600906_0_0_9"/>
<sequence>MPLWGNSPSALIGPRQLSSTLTVGAALVVARGRGQAPPLHTGAAYAPLSGPLHEPSEAVRVGKRRPSGGNELSGLPGSE</sequence>
<feature type="region of interest" description="Disordered" evidence="1">
    <location>
        <begin position="36"/>
        <end position="79"/>
    </location>
</feature>
<accession>G9YVZ8</accession>
<organism evidence="2 3">
    <name type="scientific">Flavonifractor plautii ATCC 29863</name>
    <dbReference type="NCBI Taxonomy" id="411475"/>
    <lineage>
        <taxon>Bacteria</taxon>
        <taxon>Bacillati</taxon>
        <taxon>Bacillota</taxon>
        <taxon>Clostridia</taxon>
        <taxon>Eubacteriales</taxon>
        <taxon>Oscillospiraceae</taxon>
        <taxon>Flavonifractor</taxon>
    </lineage>
</organism>
<evidence type="ECO:0000313" key="3">
    <source>
        <dbReference type="Proteomes" id="UP000004459"/>
    </source>
</evidence>
<comment type="caution">
    <text evidence="2">The sequence shown here is derived from an EMBL/GenBank/DDBJ whole genome shotgun (WGS) entry which is preliminary data.</text>
</comment>
<dbReference type="EMBL" id="AGCK01000300">
    <property type="protein sequence ID" value="EHM39765.1"/>
    <property type="molecule type" value="Genomic_DNA"/>
</dbReference>
<evidence type="ECO:0000256" key="1">
    <source>
        <dbReference type="SAM" id="MobiDB-lite"/>
    </source>
</evidence>
<gene>
    <name evidence="2" type="ORF">HMPREF0372_03713</name>
</gene>
<dbReference type="Proteomes" id="UP000004459">
    <property type="component" value="Unassembled WGS sequence"/>
</dbReference>
<evidence type="ECO:0000313" key="2">
    <source>
        <dbReference type="EMBL" id="EHM39765.1"/>
    </source>
</evidence>
<dbReference type="AlphaFoldDB" id="G9YVZ8"/>